<dbReference type="KEGG" id="mrob:HH214_16905"/>
<protein>
    <submittedName>
        <fullName evidence="3">MCE family protein</fullName>
    </submittedName>
</protein>
<sequence length="349" mass="38263">MDAAENKRAIWVGSFITIGLIVFIIGIFTLGNQQKTFVKGLHLYARFTNVSGLIKGNNVWFSGVKVGTIKKISFTGINQVDVEFNVDQNVQQFIHSNAVASIGSEGFIGNKTINIDGGSPEAPVIKDGDHLRTLGMLSTDDIMKTLQKNNENLLSITGDFKTLSHKILEGKGTVGALMADSSLAMKFRSVVQNMENTTASTNRMANELAKFGYKMNTKGGLADKVLTDTAVFAKLQNSVNQFQQAAAKANTLTDNLNQVGTNLTQATGKLNSNDNAIGVLLNDQPTANQLKSTLDYLNQSSVKLNDDLEAVQHNFLLKHYFKKKAQNQEKIQSLRLDTTRTPEKIKIKY</sequence>
<dbReference type="PANTHER" id="PTHR33371">
    <property type="entry name" value="INTERMEMBRANE PHOSPHOLIPID TRANSPORT SYSTEM BINDING PROTEIN MLAD-RELATED"/>
    <property type="match status" value="1"/>
</dbReference>
<gene>
    <name evidence="3" type="ORF">HH214_16905</name>
</gene>
<organism evidence="3 4">
    <name type="scientific">Mucilaginibacter robiniae</name>
    <dbReference type="NCBI Taxonomy" id="2728022"/>
    <lineage>
        <taxon>Bacteria</taxon>
        <taxon>Pseudomonadati</taxon>
        <taxon>Bacteroidota</taxon>
        <taxon>Sphingobacteriia</taxon>
        <taxon>Sphingobacteriales</taxon>
        <taxon>Sphingobacteriaceae</taxon>
        <taxon>Mucilaginibacter</taxon>
    </lineage>
</organism>
<keyword evidence="1" id="KW-1133">Transmembrane helix</keyword>
<dbReference type="RefSeq" id="WP_169609589.1">
    <property type="nucleotide sequence ID" value="NZ_CP051682.1"/>
</dbReference>
<dbReference type="AlphaFoldDB" id="A0A7L5E546"/>
<evidence type="ECO:0000313" key="3">
    <source>
        <dbReference type="EMBL" id="QJD97429.1"/>
    </source>
</evidence>
<feature type="transmembrane region" description="Helical" evidence="1">
    <location>
        <begin position="9"/>
        <end position="31"/>
    </location>
</feature>
<name>A0A7L5E546_9SPHI</name>
<proteinExistence type="predicted"/>
<dbReference type="PANTHER" id="PTHR33371:SF4">
    <property type="entry name" value="INTERMEMBRANE PHOSPHOLIPID TRANSPORT SYSTEM BINDING PROTEIN MLAD"/>
    <property type="match status" value="1"/>
</dbReference>
<evidence type="ECO:0000256" key="1">
    <source>
        <dbReference type="SAM" id="Phobius"/>
    </source>
</evidence>
<dbReference type="Proteomes" id="UP000503278">
    <property type="component" value="Chromosome"/>
</dbReference>
<evidence type="ECO:0000259" key="2">
    <source>
        <dbReference type="Pfam" id="PF02470"/>
    </source>
</evidence>
<evidence type="ECO:0000313" key="4">
    <source>
        <dbReference type="Proteomes" id="UP000503278"/>
    </source>
</evidence>
<keyword evidence="1" id="KW-0472">Membrane</keyword>
<dbReference type="Pfam" id="PF02470">
    <property type="entry name" value="MlaD"/>
    <property type="match status" value="1"/>
</dbReference>
<feature type="domain" description="Mce/MlaD" evidence="2">
    <location>
        <begin position="40"/>
        <end position="118"/>
    </location>
</feature>
<dbReference type="InterPro" id="IPR003399">
    <property type="entry name" value="Mce/MlaD"/>
</dbReference>
<dbReference type="InterPro" id="IPR052336">
    <property type="entry name" value="MlaD_Phospholipid_Transporter"/>
</dbReference>
<dbReference type="EMBL" id="CP051682">
    <property type="protein sequence ID" value="QJD97429.1"/>
    <property type="molecule type" value="Genomic_DNA"/>
</dbReference>
<accession>A0A7L5E546</accession>
<keyword evidence="4" id="KW-1185">Reference proteome</keyword>
<keyword evidence="1" id="KW-0812">Transmembrane</keyword>
<reference evidence="3 4" key="1">
    <citation type="submission" date="2020-04" db="EMBL/GenBank/DDBJ databases">
        <title>Genome sequencing of novel species.</title>
        <authorList>
            <person name="Heo J."/>
            <person name="Kim S.-J."/>
            <person name="Kim J.-S."/>
            <person name="Hong S.-B."/>
            <person name="Kwon S.-W."/>
        </authorList>
    </citation>
    <scope>NUCLEOTIDE SEQUENCE [LARGE SCALE GENOMIC DNA]</scope>
    <source>
        <strain evidence="3 4">F39-2</strain>
    </source>
</reference>